<evidence type="ECO:0000256" key="2">
    <source>
        <dbReference type="ARBA" id="ARBA00022729"/>
    </source>
</evidence>
<dbReference type="Gene3D" id="3.20.20.370">
    <property type="entry name" value="Glycoside hydrolase/deacetylase"/>
    <property type="match status" value="1"/>
</dbReference>
<dbReference type="GO" id="GO:0005576">
    <property type="term" value="C:extracellular region"/>
    <property type="evidence" value="ECO:0007669"/>
    <property type="project" value="UniProtKB-SubCell"/>
</dbReference>
<dbReference type="AlphaFoldDB" id="A0A1M4SA43"/>
<dbReference type="InterPro" id="IPR011330">
    <property type="entry name" value="Glyco_hydro/deAcase_b/a-brl"/>
</dbReference>
<dbReference type="PANTHER" id="PTHR34216:SF3">
    <property type="entry name" value="POLY-BETA-1,6-N-ACETYL-D-GLUCOSAMINE N-DEACETYLASE"/>
    <property type="match status" value="1"/>
</dbReference>
<evidence type="ECO:0000313" key="4">
    <source>
        <dbReference type="EMBL" id="SHE29015.1"/>
    </source>
</evidence>
<dbReference type="GO" id="GO:0005975">
    <property type="term" value="P:carbohydrate metabolic process"/>
    <property type="evidence" value="ECO:0007669"/>
    <property type="project" value="InterPro"/>
</dbReference>
<protein>
    <submittedName>
        <fullName evidence="4">Polysaccharide deacetylase</fullName>
    </submittedName>
</protein>
<dbReference type="OrthoDB" id="9778320at2"/>
<keyword evidence="2" id="KW-0732">Signal</keyword>
<name>A0A1M4SA43_9FIRM</name>
<dbReference type="SUPFAM" id="SSF88713">
    <property type="entry name" value="Glycoside hydrolase/deacetylase"/>
    <property type="match status" value="1"/>
</dbReference>
<dbReference type="PROSITE" id="PS51677">
    <property type="entry name" value="NODB"/>
    <property type="match status" value="1"/>
</dbReference>
<accession>A0A1M4SA43</accession>
<gene>
    <name evidence="4" type="ORF">SAMN02745218_00050</name>
</gene>
<keyword evidence="5" id="KW-1185">Reference proteome</keyword>
<dbReference type="RefSeq" id="WP_073162317.1">
    <property type="nucleotide sequence ID" value="NZ_FQUW01000004.1"/>
</dbReference>
<dbReference type="PANTHER" id="PTHR34216">
    <property type="match status" value="1"/>
</dbReference>
<evidence type="ECO:0000256" key="1">
    <source>
        <dbReference type="ARBA" id="ARBA00004613"/>
    </source>
</evidence>
<evidence type="ECO:0000313" key="5">
    <source>
        <dbReference type="Proteomes" id="UP000184196"/>
    </source>
</evidence>
<dbReference type="GO" id="GO:0016810">
    <property type="term" value="F:hydrolase activity, acting on carbon-nitrogen (but not peptide) bonds"/>
    <property type="evidence" value="ECO:0007669"/>
    <property type="project" value="InterPro"/>
</dbReference>
<organism evidence="4 5">
    <name type="scientific">Desulfofundulus australicus DSM 11792</name>
    <dbReference type="NCBI Taxonomy" id="1121425"/>
    <lineage>
        <taxon>Bacteria</taxon>
        <taxon>Bacillati</taxon>
        <taxon>Bacillota</taxon>
        <taxon>Clostridia</taxon>
        <taxon>Eubacteriales</taxon>
        <taxon>Peptococcaceae</taxon>
        <taxon>Desulfofundulus</taxon>
    </lineage>
</organism>
<dbReference type="CDD" id="cd10918">
    <property type="entry name" value="CE4_NodB_like_5s_6s"/>
    <property type="match status" value="1"/>
</dbReference>
<feature type="domain" description="NodB homology" evidence="3">
    <location>
        <begin position="109"/>
        <end position="294"/>
    </location>
</feature>
<dbReference type="Proteomes" id="UP000184196">
    <property type="component" value="Unassembled WGS sequence"/>
</dbReference>
<sequence>MKIRILIAILSLPLLFLLVLGGTRYAADCLARAQSVTPPFPSPEFQQRGIPILMYHKVNPDPRSGGLGLRVPPYKFARQMEYLAAHGFHTVSLVDVVDHFQKGKPLPSRPVVITFDDGYLDNYTYAFPILKRHRFTATIFVVAGTVGKTNVFDARVQPVNRMAGWRELREMAAYGITIGAHTLDHPRLTGLPLEEARRQIRESKAILEAGLGRPVEVFSYPYGRYNLKLARLVKESGYRAAVTTVQGLARPGDDPYTLKRVRVMGSYNMQKFITELLKYYYYPPAPVAAGGRRY</sequence>
<reference evidence="5" key="1">
    <citation type="submission" date="2016-11" db="EMBL/GenBank/DDBJ databases">
        <authorList>
            <person name="Varghese N."/>
            <person name="Submissions S."/>
        </authorList>
    </citation>
    <scope>NUCLEOTIDE SEQUENCE [LARGE SCALE GENOMIC DNA]</scope>
    <source>
        <strain evidence="5">DSM 11792</strain>
    </source>
</reference>
<dbReference type="InterPro" id="IPR002509">
    <property type="entry name" value="NODB_dom"/>
</dbReference>
<proteinExistence type="predicted"/>
<dbReference type="Pfam" id="PF01522">
    <property type="entry name" value="Polysacc_deac_1"/>
    <property type="match status" value="1"/>
</dbReference>
<dbReference type="EMBL" id="FQUW01000004">
    <property type="protein sequence ID" value="SHE29015.1"/>
    <property type="molecule type" value="Genomic_DNA"/>
</dbReference>
<evidence type="ECO:0000259" key="3">
    <source>
        <dbReference type="PROSITE" id="PS51677"/>
    </source>
</evidence>
<dbReference type="InterPro" id="IPR051398">
    <property type="entry name" value="Polysacch_Deacetylase"/>
</dbReference>
<comment type="subcellular location">
    <subcellularLocation>
        <location evidence="1">Secreted</location>
    </subcellularLocation>
</comment>